<dbReference type="EMBL" id="JACRUN010000001">
    <property type="protein sequence ID" value="MBC5833372.1"/>
    <property type="molecule type" value="Genomic_DNA"/>
</dbReference>
<sequence length="143" mass="16834">MHYKSSVSKVFYVIFPLFIIGVFMLHYLAPKREDGNETLIPIIFLPLMIGIFMLAISKTKYYIEDSILVCQILFYKYKVTIETIRKIEYNHTIFVSTTTKLGWDNKGLIVHFNKFDDIFISPENKEQFIAQLLETNPNIEIKK</sequence>
<accession>A0ABR7IV57</accession>
<keyword evidence="4" id="KW-1185">Reference proteome</keyword>
<evidence type="ECO:0000313" key="4">
    <source>
        <dbReference type="Proteomes" id="UP000605990"/>
    </source>
</evidence>
<comment type="caution">
    <text evidence="3">The sequence shown here is derived from an EMBL/GenBank/DDBJ whole genome shotgun (WGS) entry which is preliminary data.</text>
</comment>
<keyword evidence="1" id="KW-1133">Transmembrane helix</keyword>
<protein>
    <submittedName>
        <fullName evidence="3">PH domain-containing protein</fullName>
    </submittedName>
</protein>
<evidence type="ECO:0000313" key="3">
    <source>
        <dbReference type="EMBL" id="MBC5833372.1"/>
    </source>
</evidence>
<keyword evidence="1" id="KW-0812">Transmembrane</keyword>
<reference evidence="3 4" key="1">
    <citation type="submission" date="2020-08" db="EMBL/GenBank/DDBJ databases">
        <title>Description of novel Flavobacterium F-408 isolate.</title>
        <authorList>
            <person name="Saticioglu I.B."/>
            <person name="Duman M."/>
            <person name="Altun S."/>
        </authorList>
    </citation>
    <scope>NUCLEOTIDE SEQUENCE [LARGE SCALE GENOMIC DNA]</scope>
    <source>
        <strain evidence="3 4">F-408</strain>
    </source>
</reference>
<dbReference type="Proteomes" id="UP000605990">
    <property type="component" value="Unassembled WGS sequence"/>
</dbReference>
<dbReference type="Pfam" id="PF06713">
    <property type="entry name" value="bPH_4"/>
    <property type="match status" value="1"/>
</dbReference>
<gene>
    <name evidence="3" type="ORF">H8R27_00600</name>
</gene>
<feature type="transmembrane region" description="Helical" evidence="1">
    <location>
        <begin position="39"/>
        <end position="56"/>
    </location>
</feature>
<feature type="domain" description="Uncharacterized protein YyaB-like PH" evidence="2">
    <location>
        <begin position="59"/>
        <end position="136"/>
    </location>
</feature>
<organism evidence="3 4">
    <name type="scientific">Flavobacterium bernardetii</name>
    <dbReference type="NCBI Taxonomy" id="2813823"/>
    <lineage>
        <taxon>Bacteria</taxon>
        <taxon>Pseudomonadati</taxon>
        <taxon>Bacteroidota</taxon>
        <taxon>Flavobacteriia</taxon>
        <taxon>Flavobacteriales</taxon>
        <taxon>Flavobacteriaceae</taxon>
        <taxon>Flavobacterium</taxon>
    </lineage>
</organism>
<proteinExistence type="predicted"/>
<dbReference type="InterPro" id="IPR009589">
    <property type="entry name" value="PH_YyaB-like"/>
</dbReference>
<feature type="transmembrane region" description="Helical" evidence="1">
    <location>
        <begin position="7"/>
        <end position="27"/>
    </location>
</feature>
<keyword evidence="1" id="KW-0472">Membrane</keyword>
<dbReference type="RefSeq" id="WP_166124627.1">
    <property type="nucleotide sequence ID" value="NZ_JAANOQ010000001.1"/>
</dbReference>
<name>A0ABR7IV57_9FLAO</name>
<evidence type="ECO:0000256" key="1">
    <source>
        <dbReference type="SAM" id="Phobius"/>
    </source>
</evidence>
<evidence type="ECO:0000259" key="2">
    <source>
        <dbReference type="Pfam" id="PF06713"/>
    </source>
</evidence>